<keyword evidence="10" id="KW-1185">Reference proteome</keyword>
<dbReference type="OrthoDB" id="3710983at2"/>
<keyword evidence="3" id="KW-0805">Transcription regulation</keyword>
<dbReference type="CDD" id="cd05568">
    <property type="entry name" value="PTS_IIB_bgl_like"/>
    <property type="match status" value="1"/>
</dbReference>
<dbReference type="Gene3D" id="1.10.1790.10">
    <property type="entry name" value="PRD domain"/>
    <property type="match status" value="2"/>
</dbReference>
<dbReference type="InterPro" id="IPR036388">
    <property type="entry name" value="WH-like_DNA-bd_sf"/>
</dbReference>
<dbReference type="PROSITE" id="PS51099">
    <property type="entry name" value="PTS_EIIB_TYPE_2"/>
    <property type="match status" value="1"/>
</dbReference>
<evidence type="ECO:0000256" key="1">
    <source>
        <dbReference type="ARBA" id="ARBA00022679"/>
    </source>
</evidence>
<name>A0A162ENS7_9BACI</name>
<evidence type="ECO:0000313" key="9">
    <source>
        <dbReference type="EMBL" id="KYG33363.1"/>
    </source>
</evidence>
<dbReference type="InterPro" id="IPR036634">
    <property type="entry name" value="PRD_sf"/>
</dbReference>
<dbReference type="GO" id="GO:0009401">
    <property type="term" value="P:phosphoenolpyruvate-dependent sugar phosphotransferase system"/>
    <property type="evidence" value="ECO:0007669"/>
    <property type="project" value="InterPro"/>
</dbReference>
<dbReference type="InterPro" id="IPR016152">
    <property type="entry name" value="PTrfase/Anion_transptr"/>
</dbReference>
<keyword evidence="4" id="KW-0010">Activator</keyword>
<evidence type="ECO:0000259" key="6">
    <source>
        <dbReference type="PROSITE" id="PS51094"/>
    </source>
</evidence>
<keyword evidence="1" id="KW-0808">Transferase</keyword>
<dbReference type="SUPFAM" id="SSF52794">
    <property type="entry name" value="PTS system IIB component-like"/>
    <property type="match status" value="1"/>
</dbReference>
<reference evidence="9" key="1">
    <citation type="submission" date="2016-02" db="EMBL/GenBank/DDBJ databases">
        <title>Genome sequence of Bacillus trypoxylicola KCTC 13244(T).</title>
        <authorList>
            <person name="Jeong H."/>
            <person name="Park S.-H."/>
            <person name="Choi S.-K."/>
        </authorList>
    </citation>
    <scope>NUCLEOTIDE SEQUENCE [LARGE SCALE GENOMIC DNA]</scope>
    <source>
        <strain evidence="9">KCTC 13244</strain>
    </source>
</reference>
<dbReference type="AlphaFoldDB" id="A0A162ENS7"/>
<dbReference type="Pfam" id="PF00874">
    <property type="entry name" value="PRD"/>
    <property type="match status" value="2"/>
</dbReference>
<feature type="domain" description="PRD" evidence="8">
    <location>
        <begin position="299"/>
        <end position="406"/>
    </location>
</feature>
<dbReference type="SUPFAM" id="SSF55804">
    <property type="entry name" value="Phoshotransferase/anion transport protein"/>
    <property type="match status" value="1"/>
</dbReference>
<sequence>MLTKRQLDVLQYLMEQNDYVKVEDLKSKYNVSNRTVRHDLLLLEDWLLKYQIRLERNRKKGVKLPLTEKQMKLLLQETQNKPLFFHNKERNKMIIKALIEESFVSSDVIQEELQVSKSTFLQDLKQVKKWLNEKGLNFVRNKGDIQLIGNERMVRAAYIDLLREQFNDQHIFQLFIRGEGSEVLVSPWKEWFPLEDIYEISQLLHHLEEKLSLQFSDSSFSALSLHLLMAVQRLKEGHLIQMDQELLNELKNKTEFSKVKALILEPLQLLFHVKTPEEEIAYITQHVLGAQREKESDDEEDDFYRDLALEIMKNVEQRYNQKLMNQDKIMDGLSIHLKPAFYRAKYNLQTKNPLKDQIEKIHGALIQMIDEETNRVLEPFHIRFDRDEICYIALHIISGMTQPVLPLKYKIGIVRSSGLGTSTLLEQRMATLYPQIISIKKYSYKEIMNATSFMEDLILTTIDLPIQNQIPVIKVSPLLTKEDILKLTPYIGEPHQAMHEEGMLMQVMNNIMSIIENHAIINDEKGLTRDLLHFFQGNQSTNQDKELSQLLSSKNIALQKELRSWQECIQYGNQLLIQSNCTSIDYGHYLVKLAEQPQNHFVIAEGVAFPHATSDAVIQTGLSLVTLKKPLVFGASKKKVWLIATLAATDRTQHIKALSTLLELLSDPLFMSKLKYETNPQNIWKEIVKKEGEKG</sequence>
<comment type="caution">
    <text evidence="9">The sequence shown here is derived from an EMBL/GenBank/DDBJ whole genome shotgun (WGS) entry which is preliminary data.</text>
</comment>
<dbReference type="RefSeq" id="WP_061947903.1">
    <property type="nucleotide sequence ID" value="NZ_LTAO01000007.1"/>
</dbReference>
<dbReference type="Gene3D" id="3.40.930.10">
    <property type="entry name" value="Mannitol-specific EII, Chain A"/>
    <property type="match status" value="1"/>
</dbReference>
<dbReference type="InterPro" id="IPR036095">
    <property type="entry name" value="PTS_EIIB-like_sf"/>
</dbReference>
<feature type="domain" description="PRD" evidence="8">
    <location>
        <begin position="191"/>
        <end position="297"/>
    </location>
</feature>
<evidence type="ECO:0000256" key="2">
    <source>
        <dbReference type="ARBA" id="ARBA00022737"/>
    </source>
</evidence>
<dbReference type="PANTHER" id="PTHR30185">
    <property type="entry name" value="CRYPTIC BETA-GLUCOSIDE BGL OPERON ANTITERMINATOR"/>
    <property type="match status" value="1"/>
</dbReference>
<dbReference type="SUPFAM" id="SSF46785">
    <property type="entry name" value="Winged helix' DNA-binding domain"/>
    <property type="match status" value="1"/>
</dbReference>
<evidence type="ECO:0000256" key="5">
    <source>
        <dbReference type="ARBA" id="ARBA00023163"/>
    </source>
</evidence>
<dbReference type="InterPro" id="IPR036390">
    <property type="entry name" value="WH_DNA-bd_sf"/>
</dbReference>
<evidence type="ECO:0000256" key="4">
    <source>
        <dbReference type="ARBA" id="ARBA00023159"/>
    </source>
</evidence>
<dbReference type="SUPFAM" id="SSF63520">
    <property type="entry name" value="PTS-regulatory domain, PRD"/>
    <property type="match status" value="2"/>
</dbReference>
<dbReference type="InterPro" id="IPR007737">
    <property type="entry name" value="Mga_HTH"/>
</dbReference>
<dbReference type="PROSITE" id="PS51372">
    <property type="entry name" value="PRD_2"/>
    <property type="match status" value="2"/>
</dbReference>
<organism evidence="9 10">
    <name type="scientific">Alkalihalobacillus trypoxylicola</name>
    <dbReference type="NCBI Taxonomy" id="519424"/>
    <lineage>
        <taxon>Bacteria</taxon>
        <taxon>Bacillati</taxon>
        <taxon>Bacillota</taxon>
        <taxon>Bacilli</taxon>
        <taxon>Bacillales</taxon>
        <taxon>Bacillaceae</taxon>
        <taxon>Alkalihalobacillus</taxon>
    </lineage>
</organism>
<dbReference type="InterPro" id="IPR013011">
    <property type="entry name" value="PTS_EIIB_2"/>
</dbReference>
<evidence type="ECO:0000256" key="3">
    <source>
        <dbReference type="ARBA" id="ARBA00023015"/>
    </source>
</evidence>
<dbReference type="InterPro" id="IPR013196">
    <property type="entry name" value="HTH_11"/>
</dbReference>
<feature type="domain" description="PTS EIIB type-2" evidence="7">
    <location>
        <begin position="409"/>
        <end position="499"/>
    </location>
</feature>
<evidence type="ECO:0000313" key="10">
    <source>
        <dbReference type="Proteomes" id="UP000075806"/>
    </source>
</evidence>
<dbReference type="Gene3D" id="3.40.50.2300">
    <property type="match status" value="1"/>
</dbReference>
<dbReference type="Proteomes" id="UP000075806">
    <property type="component" value="Unassembled WGS sequence"/>
</dbReference>
<dbReference type="InterPro" id="IPR050661">
    <property type="entry name" value="BglG_antiterminators"/>
</dbReference>
<feature type="domain" description="PTS EIIA type-2" evidence="6">
    <location>
        <begin position="549"/>
        <end position="690"/>
    </location>
</feature>
<accession>A0A162ENS7</accession>
<dbReference type="InterPro" id="IPR002178">
    <property type="entry name" value="PTS_EIIA_type-2_dom"/>
</dbReference>
<dbReference type="Pfam" id="PF05043">
    <property type="entry name" value="Mga"/>
    <property type="match status" value="1"/>
</dbReference>
<proteinExistence type="predicted"/>
<dbReference type="STRING" id="519424.AZF04_16755"/>
<dbReference type="GO" id="GO:0008982">
    <property type="term" value="F:protein-N(PI)-phosphohistidine-sugar phosphotransferase activity"/>
    <property type="evidence" value="ECO:0007669"/>
    <property type="project" value="InterPro"/>
</dbReference>
<gene>
    <name evidence="9" type="ORF">AZF04_16755</name>
</gene>
<dbReference type="EMBL" id="LTAO01000007">
    <property type="protein sequence ID" value="KYG33363.1"/>
    <property type="molecule type" value="Genomic_DNA"/>
</dbReference>
<dbReference type="PROSITE" id="PS51094">
    <property type="entry name" value="PTS_EIIA_TYPE_2"/>
    <property type="match status" value="1"/>
</dbReference>
<dbReference type="Pfam" id="PF08279">
    <property type="entry name" value="HTH_11"/>
    <property type="match status" value="1"/>
</dbReference>
<dbReference type="Gene3D" id="1.10.10.10">
    <property type="entry name" value="Winged helix-like DNA-binding domain superfamily/Winged helix DNA-binding domain"/>
    <property type="match status" value="1"/>
</dbReference>
<keyword evidence="2" id="KW-0677">Repeat</keyword>
<dbReference type="PANTHER" id="PTHR30185:SF18">
    <property type="entry name" value="TRANSCRIPTIONAL REGULATOR MTLR"/>
    <property type="match status" value="1"/>
</dbReference>
<dbReference type="InterPro" id="IPR011608">
    <property type="entry name" value="PRD"/>
</dbReference>
<evidence type="ECO:0000259" key="7">
    <source>
        <dbReference type="PROSITE" id="PS51099"/>
    </source>
</evidence>
<evidence type="ECO:0000259" key="8">
    <source>
        <dbReference type="PROSITE" id="PS51372"/>
    </source>
</evidence>
<protein>
    <submittedName>
        <fullName evidence="9">Uncharacterized protein</fullName>
    </submittedName>
</protein>
<dbReference type="Pfam" id="PF00359">
    <property type="entry name" value="PTS_EIIA_2"/>
    <property type="match status" value="1"/>
</dbReference>
<keyword evidence="5" id="KW-0804">Transcription</keyword>
<dbReference type="GO" id="GO:0006355">
    <property type="term" value="P:regulation of DNA-templated transcription"/>
    <property type="evidence" value="ECO:0007669"/>
    <property type="project" value="InterPro"/>
</dbReference>